<feature type="chain" id="PRO_5044935958" description="Aspartate 1-decarboxylase beta chain" evidence="9">
    <location>
        <begin position="1"/>
        <end position="23"/>
    </location>
</feature>
<evidence type="ECO:0000313" key="10">
    <source>
        <dbReference type="EMBL" id="MDF4026455.1"/>
    </source>
</evidence>
<evidence type="ECO:0000256" key="6">
    <source>
        <dbReference type="ARBA" id="ARBA00023239"/>
    </source>
</evidence>
<dbReference type="EC" id="4.1.1.11" evidence="9"/>
<dbReference type="InterPro" id="IPR009010">
    <property type="entry name" value="Asp_de-COase-like_dom_sf"/>
</dbReference>
<evidence type="ECO:0000256" key="4">
    <source>
        <dbReference type="ARBA" id="ARBA00022813"/>
    </source>
</evidence>
<keyword evidence="2 9" id="KW-0566">Pantothenate biosynthesis</keyword>
<dbReference type="PANTHER" id="PTHR21012">
    <property type="entry name" value="ASPARTATE 1-DECARBOXYLASE"/>
    <property type="match status" value="1"/>
</dbReference>
<evidence type="ECO:0000256" key="7">
    <source>
        <dbReference type="ARBA" id="ARBA00023270"/>
    </source>
</evidence>
<dbReference type="Proteomes" id="UP001528850">
    <property type="component" value="Unassembled WGS sequence"/>
</dbReference>
<keyword evidence="8 9" id="KW-0670">Pyruvate</keyword>
<feature type="binding site" evidence="9">
    <location>
        <position position="56"/>
    </location>
    <ligand>
        <name>substrate</name>
    </ligand>
</feature>
<name>A0ABT6BEM2_9GAMM</name>
<keyword evidence="5 9" id="KW-0865">Zymogen</keyword>
<feature type="active site" description="Schiff-base intermediate with substrate; via pyruvic acid" evidence="9">
    <location>
        <position position="24"/>
    </location>
</feature>
<feature type="chain" id="PRO_5044935957" description="Aspartate 1-decarboxylase alpha chain" evidence="9">
    <location>
        <begin position="24"/>
        <end position="144"/>
    </location>
</feature>
<accession>A0ABT6BEM2</accession>
<keyword evidence="1 9" id="KW-0963">Cytoplasm</keyword>
<evidence type="ECO:0000256" key="5">
    <source>
        <dbReference type="ARBA" id="ARBA00023145"/>
    </source>
</evidence>
<keyword evidence="7 9" id="KW-0704">Schiff base</keyword>
<reference evidence="10 11" key="1">
    <citation type="journal article" date="2024" name="Curr. Microbiol.">
        <title>Luteibacter sahnii sp. nov., A Novel Yellow-Colored Xanthomonadin Pigment Producing Probiotic Bacterium from Healthy Rice Seed Microbiome.</title>
        <authorList>
            <person name="Jaiswal G."/>
            <person name="Rana R."/>
            <person name="Nayak P.K."/>
            <person name="Chouhan R."/>
            <person name="Gandhi S.G."/>
            <person name="Patel H.K."/>
            <person name="Patil P.B."/>
        </authorList>
    </citation>
    <scope>NUCLEOTIDE SEQUENCE [LARGE SCALE GENOMIC DNA]</scope>
    <source>
        <strain evidence="10 11">PPL201</strain>
    </source>
</reference>
<keyword evidence="6 9" id="KW-0456">Lyase</keyword>
<keyword evidence="11" id="KW-1185">Reference proteome</keyword>
<dbReference type="GO" id="GO:0004068">
    <property type="term" value="F:aspartate 1-decarboxylase activity"/>
    <property type="evidence" value="ECO:0007669"/>
    <property type="project" value="UniProtKB-EC"/>
</dbReference>
<sequence>MIRLMHAKLHRAKITACNVDYMGSLTIDPLWMKEVGILPLEEVQVVNVTNANRFVTYAIPGTPGAGEIEPNGACAHLCSEGDIVIIYAMESVPRHQVVDGGHVARVLVFDGDGTTSLLRQTVNTDGSEFSFDSHDFAQEGLATV</sequence>
<dbReference type="HAMAP" id="MF_00446">
    <property type="entry name" value="PanD"/>
    <property type="match status" value="1"/>
</dbReference>
<organism evidence="10 11">
    <name type="scientific">Luteibacter sahnii</name>
    <dbReference type="NCBI Taxonomy" id="3021977"/>
    <lineage>
        <taxon>Bacteria</taxon>
        <taxon>Pseudomonadati</taxon>
        <taxon>Pseudomonadota</taxon>
        <taxon>Gammaproteobacteria</taxon>
        <taxon>Lysobacterales</taxon>
        <taxon>Rhodanobacteraceae</taxon>
        <taxon>Luteibacter</taxon>
    </lineage>
</organism>
<comment type="catalytic activity">
    <reaction evidence="9">
        <text>L-aspartate + H(+) = beta-alanine + CO2</text>
        <dbReference type="Rhea" id="RHEA:19497"/>
        <dbReference type="ChEBI" id="CHEBI:15378"/>
        <dbReference type="ChEBI" id="CHEBI:16526"/>
        <dbReference type="ChEBI" id="CHEBI:29991"/>
        <dbReference type="ChEBI" id="CHEBI:57966"/>
        <dbReference type="EC" id="4.1.1.11"/>
    </reaction>
</comment>
<evidence type="ECO:0000256" key="1">
    <source>
        <dbReference type="ARBA" id="ARBA00022490"/>
    </source>
</evidence>
<comment type="subcellular location">
    <subcellularLocation>
        <location evidence="9">Cytoplasm</location>
    </subcellularLocation>
</comment>
<dbReference type="InterPro" id="IPR003190">
    <property type="entry name" value="Asp_decarbox"/>
</dbReference>
<comment type="similarity">
    <text evidence="9">Belongs to the PanD family.</text>
</comment>
<comment type="cofactor">
    <cofactor evidence="9">
        <name>pyruvate</name>
        <dbReference type="ChEBI" id="CHEBI:15361"/>
    </cofactor>
    <text evidence="9">Binds 1 pyruvoyl group covalently per subunit.</text>
</comment>
<comment type="function">
    <text evidence="9">Catalyzes the pyruvoyl-dependent decarboxylation of aspartate to produce beta-alanine.</text>
</comment>
<gene>
    <name evidence="9" type="primary">panD</name>
    <name evidence="10" type="ORF">P3W24_15890</name>
</gene>
<evidence type="ECO:0000256" key="2">
    <source>
        <dbReference type="ARBA" id="ARBA00022655"/>
    </source>
</evidence>
<evidence type="ECO:0000256" key="3">
    <source>
        <dbReference type="ARBA" id="ARBA00022793"/>
    </source>
</evidence>
<proteinExistence type="inferred from homology"/>
<keyword evidence="3 9" id="KW-0210">Decarboxylase</keyword>
<keyword evidence="4 9" id="KW-0068">Autocatalytic cleavage</keyword>
<dbReference type="EMBL" id="JARJJS010000004">
    <property type="protein sequence ID" value="MDF4026455.1"/>
    <property type="molecule type" value="Genomic_DNA"/>
</dbReference>
<dbReference type="Pfam" id="PF02261">
    <property type="entry name" value="Asp_decarbox"/>
    <property type="match status" value="1"/>
</dbReference>
<comment type="caution">
    <text evidence="10">The sequence shown here is derived from an EMBL/GenBank/DDBJ whole genome shotgun (WGS) entry which is preliminary data.</text>
</comment>
<evidence type="ECO:0000256" key="8">
    <source>
        <dbReference type="ARBA" id="ARBA00023317"/>
    </source>
</evidence>
<evidence type="ECO:0000313" key="11">
    <source>
        <dbReference type="Proteomes" id="UP001528850"/>
    </source>
</evidence>
<dbReference type="Gene3D" id="2.40.40.20">
    <property type="match status" value="1"/>
</dbReference>
<comment type="subunit">
    <text evidence="9">Heterooctamer of four alpha and four beta subunits.</text>
</comment>
<comment type="caution">
    <text evidence="9">Lacks conserved residue(s) required for the propagation of feature annotation.</text>
</comment>
<feature type="active site" description="Proton donor" evidence="9">
    <location>
        <position position="57"/>
    </location>
</feature>
<dbReference type="CDD" id="cd06919">
    <property type="entry name" value="Asp_decarbox"/>
    <property type="match status" value="1"/>
</dbReference>
<feature type="modified residue" description="Pyruvic acid (Ser)" evidence="9">
    <location>
        <position position="24"/>
    </location>
</feature>
<comment type="PTM">
    <text evidence="9">Is synthesized initially as an inactive proenzyme, which is activated by self-cleavage at a specific serine bond to produce a beta-subunit with a hydroxyl group at its C-terminus and an alpha-subunit with a pyruvoyl group at its N-terminus.</text>
</comment>
<dbReference type="SUPFAM" id="SSF50692">
    <property type="entry name" value="ADC-like"/>
    <property type="match status" value="1"/>
</dbReference>
<dbReference type="PANTHER" id="PTHR21012:SF0">
    <property type="entry name" value="ASPARTATE 1-DECARBOXYLASE"/>
    <property type="match status" value="1"/>
</dbReference>
<comment type="pathway">
    <text evidence="9">Cofactor biosynthesis; (R)-pantothenate biosynthesis; beta-alanine from L-aspartate: step 1/1.</text>
</comment>
<protein>
    <recommendedName>
        <fullName evidence="9">Aspartate 1-decarboxylase</fullName>
        <ecNumber evidence="9">4.1.1.11</ecNumber>
    </recommendedName>
    <alternativeName>
        <fullName evidence="9">Aspartate alpha-decarboxylase</fullName>
    </alternativeName>
    <component>
        <recommendedName>
            <fullName evidence="9">Aspartate 1-decarboxylase beta chain</fullName>
        </recommendedName>
    </component>
    <component>
        <recommendedName>
            <fullName evidence="9">Aspartate 1-decarboxylase alpha chain</fullName>
        </recommendedName>
    </component>
</protein>
<evidence type="ECO:0000256" key="9">
    <source>
        <dbReference type="HAMAP-Rule" id="MF_00446"/>
    </source>
</evidence>